<dbReference type="InterPro" id="IPR051472">
    <property type="entry name" value="T3SS_Stator/FliH"/>
</dbReference>
<dbReference type="RefSeq" id="WP_043698214.1">
    <property type="nucleotide sequence ID" value="NZ_CP083911.1"/>
</dbReference>
<organism evidence="13 14">
    <name type="scientific">Tepidimonas taiwanensis</name>
    <dbReference type="NCBI Taxonomy" id="307486"/>
    <lineage>
        <taxon>Bacteria</taxon>
        <taxon>Pseudomonadati</taxon>
        <taxon>Pseudomonadota</taxon>
        <taxon>Betaproteobacteria</taxon>
        <taxon>Burkholderiales</taxon>
        <taxon>Tepidimonas</taxon>
    </lineage>
</organism>
<dbReference type="OrthoDB" id="5296952at2"/>
<evidence type="ECO:0000256" key="3">
    <source>
        <dbReference type="ARBA" id="ARBA00006602"/>
    </source>
</evidence>
<evidence type="ECO:0000256" key="8">
    <source>
        <dbReference type="ARBA" id="ARBA00022927"/>
    </source>
</evidence>
<gene>
    <name evidence="13" type="primary">fliH</name>
    <name evidence="13" type="ORF">Ttaiw_00595</name>
</gene>
<dbReference type="PANTHER" id="PTHR34982:SF1">
    <property type="entry name" value="FLAGELLAR ASSEMBLY PROTEIN FLIH"/>
    <property type="match status" value="1"/>
</dbReference>
<evidence type="ECO:0000256" key="5">
    <source>
        <dbReference type="ARBA" id="ARBA00022448"/>
    </source>
</evidence>
<dbReference type="GO" id="GO:0044781">
    <property type="term" value="P:bacterial-type flagellum organization"/>
    <property type="evidence" value="ECO:0007669"/>
    <property type="project" value="UniProtKB-KW"/>
</dbReference>
<evidence type="ECO:0000256" key="9">
    <source>
        <dbReference type="ARBA" id="ARBA00023225"/>
    </source>
</evidence>
<feature type="coiled-coil region" evidence="10">
    <location>
        <begin position="90"/>
        <end position="124"/>
    </location>
</feature>
<keyword evidence="7" id="KW-1005">Bacterial flagellum biogenesis</keyword>
<dbReference type="Pfam" id="PF02108">
    <property type="entry name" value="FliH"/>
    <property type="match status" value="1"/>
</dbReference>
<comment type="similarity">
    <text evidence="3">Belongs to the FliH family.</text>
</comment>
<dbReference type="AlphaFoldDB" id="A0A554XBW8"/>
<sequence>MPSSNRGTHPYQRFIPREEVQAVVAWAFEPVSDEERAARAAPAPPEEEKEPTFSAEEVEAARAQAFAEGFEQGRQTGAQEARDALQEPLRQQAREHAERIAALLQQAQEQLDAVQRELADQVLLLACDIARQVVRRELAQPLGPVRAVVEEALGMLTDDARPAVLRLHPDDAQRLQPHLGDALQRQRVTLQPDARLTPGGCVLETALGSVDATVERRWVRAVGNLGLDLSWADDEPQEGGDA</sequence>
<evidence type="ECO:0000256" key="6">
    <source>
        <dbReference type="ARBA" id="ARBA00022490"/>
    </source>
</evidence>
<keyword evidence="9" id="KW-1006">Bacterial flagellum protein export</keyword>
<keyword evidence="5" id="KW-0813">Transport</keyword>
<keyword evidence="6" id="KW-0963">Cytoplasm</keyword>
<keyword evidence="10" id="KW-0175">Coiled coil</keyword>
<keyword evidence="14" id="KW-1185">Reference proteome</keyword>
<dbReference type="GO" id="GO:0071973">
    <property type="term" value="P:bacterial-type flagellum-dependent cell motility"/>
    <property type="evidence" value="ECO:0007669"/>
    <property type="project" value="InterPro"/>
</dbReference>
<dbReference type="PANTHER" id="PTHR34982">
    <property type="entry name" value="YOP PROTEINS TRANSLOCATION PROTEIN L"/>
    <property type="match status" value="1"/>
</dbReference>
<evidence type="ECO:0000256" key="10">
    <source>
        <dbReference type="SAM" id="Coils"/>
    </source>
</evidence>
<dbReference type="Proteomes" id="UP000317763">
    <property type="component" value="Unassembled WGS sequence"/>
</dbReference>
<protein>
    <recommendedName>
        <fullName evidence="4">Flagellar assembly protein FliH</fullName>
    </recommendedName>
</protein>
<comment type="caution">
    <text evidence="13">The sequence shown here is derived from an EMBL/GenBank/DDBJ whole genome shotgun (WGS) entry which is preliminary data.</text>
</comment>
<accession>A0A554XBW8</accession>
<keyword evidence="13" id="KW-0966">Cell projection</keyword>
<keyword evidence="13" id="KW-0282">Flagellum</keyword>
<comment type="function">
    <text evidence="1">Needed for flagellar regrowth and assembly.</text>
</comment>
<keyword evidence="13" id="KW-0969">Cilium</keyword>
<dbReference type="PRINTS" id="PR01003">
    <property type="entry name" value="FLGFLIH"/>
</dbReference>
<proteinExistence type="inferred from homology"/>
<evidence type="ECO:0000256" key="4">
    <source>
        <dbReference type="ARBA" id="ARBA00016507"/>
    </source>
</evidence>
<dbReference type="EMBL" id="VJOM01000004">
    <property type="protein sequence ID" value="TSE33342.1"/>
    <property type="molecule type" value="Genomic_DNA"/>
</dbReference>
<evidence type="ECO:0000256" key="7">
    <source>
        <dbReference type="ARBA" id="ARBA00022795"/>
    </source>
</evidence>
<evidence type="ECO:0000313" key="14">
    <source>
        <dbReference type="Proteomes" id="UP000317763"/>
    </source>
</evidence>
<dbReference type="InterPro" id="IPR018035">
    <property type="entry name" value="Flagellar_FliH/T3SS_HrpE"/>
</dbReference>
<evidence type="ECO:0000256" key="2">
    <source>
        <dbReference type="ARBA" id="ARBA00004496"/>
    </source>
</evidence>
<evidence type="ECO:0000313" key="13">
    <source>
        <dbReference type="EMBL" id="TSE33342.1"/>
    </source>
</evidence>
<name>A0A554XBW8_9BURK</name>
<keyword evidence="8" id="KW-0653">Protein transport</keyword>
<dbReference type="InterPro" id="IPR000563">
    <property type="entry name" value="Flag_FliH"/>
</dbReference>
<dbReference type="GO" id="GO:0015031">
    <property type="term" value="P:protein transport"/>
    <property type="evidence" value="ECO:0007669"/>
    <property type="project" value="UniProtKB-KW"/>
</dbReference>
<evidence type="ECO:0000256" key="11">
    <source>
        <dbReference type="SAM" id="MobiDB-lite"/>
    </source>
</evidence>
<dbReference type="GO" id="GO:0003774">
    <property type="term" value="F:cytoskeletal motor activity"/>
    <property type="evidence" value="ECO:0007669"/>
    <property type="project" value="InterPro"/>
</dbReference>
<comment type="subcellular location">
    <subcellularLocation>
        <location evidence="2">Cytoplasm</location>
    </subcellularLocation>
</comment>
<dbReference type="GO" id="GO:0005829">
    <property type="term" value="C:cytosol"/>
    <property type="evidence" value="ECO:0007669"/>
    <property type="project" value="TreeGrafter"/>
</dbReference>
<evidence type="ECO:0000259" key="12">
    <source>
        <dbReference type="Pfam" id="PF02108"/>
    </source>
</evidence>
<feature type="region of interest" description="Disordered" evidence="11">
    <location>
        <begin position="33"/>
        <end position="57"/>
    </location>
</feature>
<dbReference type="GO" id="GO:0009288">
    <property type="term" value="C:bacterial-type flagellum"/>
    <property type="evidence" value="ECO:0007669"/>
    <property type="project" value="InterPro"/>
</dbReference>
<evidence type="ECO:0000256" key="1">
    <source>
        <dbReference type="ARBA" id="ARBA00003041"/>
    </source>
</evidence>
<reference evidence="13 14" key="1">
    <citation type="submission" date="2019-07" db="EMBL/GenBank/DDBJ databases">
        <title>Tepidimonas taiwanensis I1-1 draft genome.</title>
        <authorList>
            <person name="Da Costa M.S."/>
            <person name="Froufe H.J.C."/>
            <person name="Egas C."/>
            <person name="Albuquerque L."/>
        </authorList>
    </citation>
    <scope>NUCLEOTIDE SEQUENCE [LARGE SCALE GENOMIC DNA]</scope>
    <source>
        <strain evidence="13 14">I1-1</strain>
    </source>
</reference>
<feature type="domain" description="Flagellar assembly protein FliH/Type III secretion system HrpE" evidence="12">
    <location>
        <begin position="95"/>
        <end position="220"/>
    </location>
</feature>
<dbReference type="STRING" id="307486.GCA_000807215_00135"/>